<proteinExistence type="predicted"/>
<sequence length="241" mass="27495">MLRILLIICTLLMATFAVAEGHQCSTKLKDDIIITKQHIHVKGASGNLQITPDGGVRLNDKVIPLTAKQRLQAIDYQTEVRKELPWIRQHTAQKLAEAKQILDKLVVRVMGQDSQVRNRLNVLKQNLNKQIDKVIEQRADSLIFHHQRLKTIEADSRVLLNESLGGILQDSINEMGRRQLLTGNDANQSLQNLLGGLSGLQQDLELEWKKQEDNFRQFGQQVCRKIAHIEQLRIDLLNNLK</sequence>
<protein>
    <submittedName>
        <fullName evidence="2">DUF2884 family protein</fullName>
    </submittedName>
</protein>
<evidence type="ECO:0000313" key="3">
    <source>
        <dbReference type="Proteomes" id="UP001177597"/>
    </source>
</evidence>
<feature type="signal peptide" evidence="1">
    <location>
        <begin position="1"/>
        <end position="19"/>
    </location>
</feature>
<dbReference type="AlphaFoldDB" id="A0AA95GCX2"/>
<dbReference type="Proteomes" id="UP001177597">
    <property type="component" value="Chromosome"/>
</dbReference>
<dbReference type="Pfam" id="PF11101">
    <property type="entry name" value="DUF2884"/>
    <property type="match status" value="1"/>
</dbReference>
<evidence type="ECO:0000313" key="2">
    <source>
        <dbReference type="EMBL" id="WGL94745.1"/>
    </source>
</evidence>
<accession>A0AA95GCX2</accession>
<reference evidence="2" key="1">
    <citation type="submission" date="2023-04" db="EMBL/GenBank/DDBJ databases">
        <title>Genome dynamics across the evolutionary transition to endosymbiosis.</title>
        <authorList>
            <person name="Siozios S."/>
            <person name="Nadal-Jimenez P."/>
            <person name="Azagi T."/>
            <person name="Sprong H."/>
            <person name="Frost C.L."/>
            <person name="Parratt S.R."/>
            <person name="Taylor G."/>
            <person name="Brettell L."/>
            <person name="Lew K.C."/>
            <person name="Croft L."/>
            <person name="King K.C."/>
            <person name="Brockhurst M.A."/>
            <person name="Hypsa V."/>
            <person name="Novakova E."/>
            <person name="Darby A.C."/>
            <person name="Hurst G.D.D."/>
        </authorList>
    </citation>
    <scope>NUCLEOTIDE SEQUENCE</scope>
    <source>
        <strain evidence="2">AIh</strain>
    </source>
</reference>
<gene>
    <name evidence="2" type="ORF">QE207_13730</name>
</gene>
<keyword evidence="1" id="KW-0732">Signal</keyword>
<dbReference type="RefSeq" id="WP_280628929.1">
    <property type="nucleotide sequence ID" value="NZ_CP123498.1"/>
</dbReference>
<name>A0AA95GCX2_9GAMM</name>
<dbReference type="InterPro" id="IPR021307">
    <property type="entry name" value="DUF2884"/>
</dbReference>
<dbReference type="NCBIfam" id="NF007913">
    <property type="entry name" value="PRK10626.1"/>
    <property type="match status" value="1"/>
</dbReference>
<organism evidence="2 3">
    <name type="scientific">Arsenophonus nasoniae</name>
    <name type="common">son-killer infecting Nasonia vitripennis</name>
    <dbReference type="NCBI Taxonomy" id="638"/>
    <lineage>
        <taxon>Bacteria</taxon>
        <taxon>Pseudomonadati</taxon>
        <taxon>Pseudomonadota</taxon>
        <taxon>Gammaproteobacteria</taxon>
        <taxon>Enterobacterales</taxon>
        <taxon>Morganellaceae</taxon>
        <taxon>Arsenophonus</taxon>
    </lineage>
</organism>
<evidence type="ECO:0000256" key="1">
    <source>
        <dbReference type="SAM" id="SignalP"/>
    </source>
</evidence>
<dbReference type="EMBL" id="CP123498">
    <property type="protein sequence ID" value="WGL94745.1"/>
    <property type="molecule type" value="Genomic_DNA"/>
</dbReference>
<feature type="chain" id="PRO_5041673932" evidence="1">
    <location>
        <begin position="20"/>
        <end position="241"/>
    </location>
</feature>